<sequence length="347" mass="40898">MFKENRAMKDECSDNYLLEIVLPTYNRPEALKHYLRIYKKTFEGFLSKILLSVHDSSLNDDTEKIVISFMLENRNIRYVKYPTDIRLDDKVFEALQAVKAEYCWLCSDGCIPSYKSFCKDIYPILKKKKYDILYLSQQDPYNTNLKEYRDQIPFFKECFWGMTGYGGSILRRHIYGNITEGERERVKTRYSEASAFLYPCYIYDYICSRNFFAVHICSEFYDNNVEKKTSSWMVSGSALYIWGEVLCKVIDLLPTLYDDEKSFVKKSVWTNTGLSSWRRLLAMRSYGCLNAKRIIKYYKNGILNQISDNPLRFAMMLLIPKSVAGICRKLYQSRKRMSQDNESINAC</sequence>
<name>A0AAP2W9Y2_9FIRM</name>
<evidence type="ECO:0000313" key="1">
    <source>
        <dbReference type="EMBL" id="MCD2492279.1"/>
    </source>
</evidence>
<comment type="caution">
    <text evidence="1">The sequence shown here is derived from an EMBL/GenBank/DDBJ whole genome shotgun (WGS) entry which is preliminary data.</text>
</comment>
<dbReference type="GO" id="GO:0016757">
    <property type="term" value="F:glycosyltransferase activity"/>
    <property type="evidence" value="ECO:0007669"/>
    <property type="project" value="UniProtKB-KW"/>
</dbReference>
<reference evidence="1 2" key="1">
    <citation type="submission" date="2021-11" db="EMBL/GenBank/DDBJ databases">
        <title>Lacrimispora sp. nov. NSJ-141 isolated from human feces.</title>
        <authorList>
            <person name="Abdugheni R."/>
        </authorList>
    </citation>
    <scope>NUCLEOTIDE SEQUENCE [LARGE SCALE GENOMIC DNA]</scope>
    <source>
        <strain evidence="1 2">NSJ-141</strain>
    </source>
</reference>
<keyword evidence="2" id="KW-1185">Reference proteome</keyword>
<dbReference type="InterPro" id="IPR029044">
    <property type="entry name" value="Nucleotide-diphossugar_trans"/>
</dbReference>
<proteinExistence type="predicted"/>
<keyword evidence="1" id="KW-0808">Transferase</keyword>
<dbReference type="SUPFAM" id="SSF53448">
    <property type="entry name" value="Nucleotide-diphospho-sugar transferases"/>
    <property type="match status" value="1"/>
</dbReference>
<dbReference type="Proteomes" id="UP001299265">
    <property type="component" value="Unassembled WGS sequence"/>
</dbReference>
<organism evidence="1 2">
    <name type="scientific">Lientehia hominis</name>
    <dbReference type="NCBI Taxonomy" id="2897778"/>
    <lineage>
        <taxon>Bacteria</taxon>
        <taxon>Bacillati</taxon>
        <taxon>Bacillota</taxon>
        <taxon>Clostridia</taxon>
        <taxon>Lachnospirales</taxon>
        <taxon>Lachnospiraceae</taxon>
        <taxon>Lientehia</taxon>
    </lineage>
</organism>
<keyword evidence="1" id="KW-0328">Glycosyltransferase</keyword>
<evidence type="ECO:0000313" key="2">
    <source>
        <dbReference type="Proteomes" id="UP001299265"/>
    </source>
</evidence>
<gene>
    <name evidence="1" type="ORF">LQE92_06495</name>
</gene>
<dbReference type="EC" id="2.4.-.-" evidence="1"/>
<dbReference type="EMBL" id="JAJNOR010000003">
    <property type="protein sequence ID" value="MCD2492279.1"/>
    <property type="molecule type" value="Genomic_DNA"/>
</dbReference>
<dbReference type="RefSeq" id="WP_231062180.1">
    <property type="nucleotide sequence ID" value="NZ_JAJNOR010000003.1"/>
</dbReference>
<dbReference type="Gene3D" id="3.90.550.10">
    <property type="entry name" value="Spore Coat Polysaccharide Biosynthesis Protein SpsA, Chain A"/>
    <property type="match status" value="1"/>
</dbReference>
<protein>
    <submittedName>
        <fullName evidence="1">Glycosyltransferase</fullName>
        <ecNumber evidence="1">2.4.-.-</ecNumber>
    </submittedName>
</protein>
<dbReference type="AlphaFoldDB" id="A0AAP2W9Y2"/>
<accession>A0AAP2W9Y2</accession>